<organism evidence="2 3">
    <name type="scientific">Dendryphion nanum</name>
    <dbReference type="NCBI Taxonomy" id="256645"/>
    <lineage>
        <taxon>Eukaryota</taxon>
        <taxon>Fungi</taxon>
        <taxon>Dikarya</taxon>
        <taxon>Ascomycota</taxon>
        <taxon>Pezizomycotina</taxon>
        <taxon>Dothideomycetes</taxon>
        <taxon>Pleosporomycetidae</taxon>
        <taxon>Pleosporales</taxon>
        <taxon>Torulaceae</taxon>
        <taxon>Dendryphion</taxon>
    </lineage>
</organism>
<feature type="non-terminal residue" evidence="2">
    <location>
        <position position="273"/>
    </location>
</feature>
<name>A0A9P9I7U8_9PLEO</name>
<dbReference type="AlphaFoldDB" id="A0A9P9I7U8"/>
<sequence>CSGGSGGSASPGGSSERSSGGSPGNSLPVSRKRSLSRGGSPPTDNNRDDPSKRRRPDETDEAQSVATEKRFACPYYKRNPGRHQTFTSCRDPGFVTVARLKEHLYRRHLLPAQCHRCCMTFASETSLREHQRDIRGCEIREQIPLEGFDKEQERKLKSKKRGQKAQNEEEKWKSVFAILFPDDNPESMPSPYIEYQVPGASQSDQSSSIVRFQAYSRLELPRLVRQTLEIAVEREAQPLGAQLRDQLVDIVRECQTQLFTMFEASEERSNCTE</sequence>
<reference evidence="2" key="1">
    <citation type="journal article" date="2021" name="Nat. Commun.">
        <title>Genetic determinants of endophytism in the Arabidopsis root mycobiome.</title>
        <authorList>
            <person name="Mesny F."/>
            <person name="Miyauchi S."/>
            <person name="Thiergart T."/>
            <person name="Pickel B."/>
            <person name="Atanasova L."/>
            <person name="Karlsson M."/>
            <person name="Huettel B."/>
            <person name="Barry K.W."/>
            <person name="Haridas S."/>
            <person name="Chen C."/>
            <person name="Bauer D."/>
            <person name="Andreopoulos W."/>
            <person name="Pangilinan J."/>
            <person name="LaButti K."/>
            <person name="Riley R."/>
            <person name="Lipzen A."/>
            <person name="Clum A."/>
            <person name="Drula E."/>
            <person name="Henrissat B."/>
            <person name="Kohler A."/>
            <person name="Grigoriev I.V."/>
            <person name="Martin F.M."/>
            <person name="Hacquard S."/>
        </authorList>
    </citation>
    <scope>NUCLEOTIDE SEQUENCE</scope>
    <source>
        <strain evidence="2">MPI-CAGE-CH-0243</strain>
    </source>
</reference>
<dbReference type="Gene3D" id="3.30.160.60">
    <property type="entry name" value="Classic Zinc Finger"/>
    <property type="match status" value="1"/>
</dbReference>
<feature type="region of interest" description="Disordered" evidence="1">
    <location>
        <begin position="1"/>
        <end position="66"/>
    </location>
</feature>
<dbReference type="OrthoDB" id="4738706at2759"/>
<feature type="compositionally biased region" description="Low complexity" evidence="1">
    <location>
        <begin position="11"/>
        <end position="20"/>
    </location>
</feature>
<dbReference type="EMBL" id="JAGMWT010000031">
    <property type="protein sequence ID" value="KAH7109639.1"/>
    <property type="molecule type" value="Genomic_DNA"/>
</dbReference>
<dbReference type="PANTHER" id="PTHR38166:SF1">
    <property type="entry name" value="C2H2-TYPE DOMAIN-CONTAINING PROTEIN"/>
    <property type="match status" value="1"/>
</dbReference>
<gene>
    <name evidence="2" type="ORF">B0J11DRAFT_401388</name>
</gene>
<proteinExistence type="predicted"/>
<accession>A0A9P9I7U8</accession>
<feature type="compositionally biased region" description="Gly residues" evidence="1">
    <location>
        <begin position="1"/>
        <end position="10"/>
    </location>
</feature>
<evidence type="ECO:0000313" key="3">
    <source>
        <dbReference type="Proteomes" id="UP000700596"/>
    </source>
</evidence>
<feature type="non-terminal residue" evidence="2">
    <location>
        <position position="1"/>
    </location>
</feature>
<comment type="caution">
    <text evidence="2">The sequence shown here is derived from an EMBL/GenBank/DDBJ whole genome shotgun (WGS) entry which is preliminary data.</text>
</comment>
<evidence type="ECO:0000256" key="1">
    <source>
        <dbReference type="SAM" id="MobiDB-lite"/>
    </source>
</evidence>
<dbReference type="PANTHER" id="PTHR38166">
    <property type="entry name" value="C2H2-TYPE DOMAIN-CONTAINING PROTEIN-RELATED"/>
    <property type="match status" value="1"/>
</dbReference>
<evidence type="ECO:0008006" key="4">
    <source>
        <dbReference type="Google" id="ProtNLM"/>
    </source>
</evidence>
<dbReference type="Proteomes" id="UP000700596">
    <property type="component" value="Unassembled WGS sequence"/>
</dbReference>
<keyword evidence="3" id="KW-1185">Reference proteome</keyword>
<protein>
    <recommendedName>
        <fullName evidence="4">C2H2-type domain-containing protein</fullName>
    </recommendedName>
</protein>
<feature type="compositionally biased region" description="Basic and acidic residues" evidence="1">
    <location>
        <begin position="45"/>
        <end position="57"/>
    </location>
</feature>
<evidence type="ECO:0000313" key="2">
    <source>
        <dbReference type="EMBL" id="KAH7109639.1"/>
    </source>
</evidence>